<comment type="similarity">
    <text evidence="2">Belongs to the bacterial PQQ dehydrogenase family.</text>
</comment>
<evidence type="ECO:0000256" key="3">
    <source>
        <dbReference type="ARBA" id="ARBA00022617"/>
    </source>
</evidence>
<dbReference type="CDD" id="cd10280">
    <property type="entry name" value="PQQ_mGDH"/>
    <property type="match status" value="1"/>
</dbReference>
<keyword evidence="7 8" id="KW-0408">Iron</keyword>
<evidence type="ECO:0000256" key="5">
    <source>
        <dbReference type="ARBA" id="ARBA00022729"/>
    </source>
</evidence>
<dbReference type="InterPro" id="IPR018391">
    <property type="entry name" value="PQQ_b-propeller_rpt"/>
</dbReference>
<dbReference type="GO" id="GO:0020037">
    <property type="term" value="F:heme binding"/>
    <property type="evidence" value="ECO:0007669"/>
    <property type="project" value="InterPro"/>
</dbReference>
<keyword evidence="11" id="KW-1185">Reference proteome</keyword>
<evidence type="ECO:0000313" key="10">
    <source>
        <dbReference type="EMBL" id="SFG72583.1"/>
    </source>
</evidence>
<dbReference type="SMART" id="SM00564">
    <property type="entry name" value="PQQ"/>
    <property type="match status" value="5"/>
</dbReference>
<dbReference type="SUPFAM" id="SSF50998">
    <property type="entry name" value="Quinoprotein alcohol dehydrogenase-like"/>
    <property type="match status" value="1"/>
</dbReference>
<dbReference type="Proteomes" id="UP000199642">
    <property type="component" value="Unassembled WGS sequence"/>
</dbReference>
<dbReference type="Gene3D" id="2.140.10.10">
    <property type="entry name" value="Quinoprotein alcohol dehydrogenase-like superfamily"/>
    <property type="match status" value="2"/>
</dbReference>
<dbReference type="STRING" id="435880.SAMN04487988_10767"/>
<dbReference type="Gene3D" id="1.10.760.10">
    <property type="entry name" value="Cytochrome c-like domain"/>
    <property type="match status" value="1"/>
</dbReference>
<accession>A0A1I2U6D6</accession>
<evidence type="ECO:0000313" key="11">
    <source>
        <dbReference type="Proteomes" id="UP000199642"/>
    </source>
</evidence>
<keyword evidence="3 8" id="KW-0349">Heme</keyword>
<comment type="cofactor">
    <cofactor evidence="1">
        <name>pyrroloquinoline quinone</name>
        <dbReference type="ChEBI" id="CHEBI:58442"/>
    </cofactor>
</comment>
<dbReference type="PANTHER" id="PTHR32303">
    <property type="entry name" value="QUINOPROTEIN ALCOHOL DEHYDROGENASE (CYTOCHROME C)"/>
    <property type="match status" value="1"/>
</dbReference>
<dbReference type="GO" id="GO:0008876">
    <property type="term" value="F:quinoprotein glucose dehydrogenase activity"/>
    <property type="evidence" value="ECO:0007669"/>
    <property type="project" value="TreeGrafter"/>
</dbReference>
<evidence type="ECO:0000256" key="2">
    <source>
        <dbReference type="ARBA" id="ARBA00008156"/>
    </source>
</evidence>
<protein>
    <submittedName>
        <fullName evidence="10">Quinoprotein glucose dehydrogenase</fullName>
    </submittedName>
</protein>
<dbReference type="GO" id="GO:0046872">
    <property type="term" value="F:metal ion binding"/>
    <property type="evidence" value="ECO:0007669"/>
    <property type="project" value="UniProtKB-KW"/>
</dbReference>
<evidence type="ECO:0000256" key="4">
    <source>
        <dbReference type="ARBA" id="ARBA00022723"/>
    </source>
</evidence>
<proteinExistence type="inferred from homology"/>
<sequence length="725" mass="80296">MCAILPFLKATFPSFFSPSTGTILLLLGSILALSCQSPNSEIDYTDWSHYGGPEDGSRYSSLSQITKENVAQLEVAWTYRTEDVTERSQIQCQPIVKNGLLYGSTPSLNIFALDASTGTEIWRFDPFEILGGENSWAGTNRGVSYWEKGEDKRILFGAGNWLMAVDAETGNPIEDFGDNGKLDLRKNLDSEREDFLIVANAPGVVYQDLVIIGMRLSEGLDAAPGHIRAYHIETGKLEWTFHTIPKEGEFGYETWDPAYIRQIGGANNWAGMVVDYSRGIVFVPTGSATYDFWGGYRHGDNLFANSLIALDAKTGERIWHFQGVHHDIWDRDFPSPPTLIRIKKEGKWIDAVAQPSKQGYTFVLNRETGEPVWPIEEMPVTQSTLPGEKTSPTQPAPTLPEPFMNMIFEEKDILNLKPEWEADIRDQLKNALYGDMWLPPNAEKPIVLFPGMDGGAEWGGSAFDPETQTFYVNANQIPWIIEMTPNADFENVGKSAYTNYCGNCHGLERKGNPPAIPGLIQIQEKYTPDSLDQLLQKGRGAMPAFDYLTQETRKVLVDYLMGTIEEGDKVELESTPSNLNPRYYMNGYKKLLTKEGLYGSNPPWGLLTALDMQTGLKKWQIPLGEIDSLAAQGFTNTGTENYGGPVVTAGGLLFIAATKDEKIRAFDKDTGELLWQANLPAAGHATPAMYEKDGKQFLVIACGGGKGTKSGDSYVAFALPENVEN</sequence>
<dbReference type="RefSeq" id="WP_092791539.1">
    <property type="nucleotide sequence ID" value="NZ_FOPC01000007.1"/>
</dbReference>
<evidence type="ECO:0000256" key="1">
    <source>
        <dbReference type="ARBA" id="ARBA00001931"/>
    </source>
</evidence>
<keyword evidence="4 8" id="KW-0479">Metal-binding</keyword>
<dbReference type="PROSITE" id="PS51007">
    <property type="entry name" value="CYTC"/>
    <property type="match status" value="1"/>
</dbReference>
<name>A0A1I2U6D6_9BACT</name>
<dbReference type="InterPro" id="IPR009056">
    <property type="entry name" value="Cyt_c-like_dom"/>
</dbReference>
<evidence type="ECO:0000259" key="9">
    <source>
        <dbReference type="PROSITE" id="PS51007"/>
    </source>
</evidence>
<dbReference type="GO" id="GO:0016020">
    <property type="term" value="C:membrane"/>
    <property type="evidence" value="ECO:0007669"/>
    <property type="project" value="InterPro"/>
</dbReference>
<dbReference type="GO" id="GO:0048038">
    <property type="term" value="F:quinone binding"/>
    <property type="evidence" value="ECO:0007669"/>
    <property type="project" value="InterPro"/>
</dbReference>
<feature type="domain" description="Cytochrome c" evidence="9">
    <location>
        <begin position="488"/>
        <end position="564"/>
    </location>
</feature>
<dbReference type="GO" id="GO:0009055">
    <property type="term" value="F:electron transfer activity"/>
    <property type="evidence" value="ECO:0007669"/>
    <property type="project" value="InterPro"/>
</dbReference>
<evidence type="ECO:0000256" key="6">
    <source>
        <dbReference type="ARBA" id="ARBA00023002"/>
    </source>
</evidence>
<keyword evidence="5" id="KW-0732">Signal</keyword>
<dbReference type="PANTHER" id="PTHR32303:SF4">
    <property type="entry name" value="QUINOPROTEIN GLUCOSE DEHYDROGENASE"/>
    <property type="match status" value="1"/>
</dbReference>
<evidence type="ECO:0000256" key="7">
    <source>
        <dbReference type="ARBA" id="ARBA00023004"/>
    </source>
</evidence>
<dbReference type="Pfam" id="PF01011">
    <property type="entry name" value="PQQ"/>
    <property type="match status" value="2"/>
</dbReference>
<dbReference type="InterPro" id="IPR017511">
    <property type="entry name" value="PQQ_mDH"/>
</dbReference>
<dbReference type="EMBL" id="FOPC01000007">
    <property type="protein sequence ID" value="SFG72583.1"/>
    <property type="molecule type" value="Genomic_DNA"/>
</dbReference>
<dbReference type="AlphaFoldDB" id="A0A1I2U6D6"/>
<gene>
    <name evidence="10" type="ORF">SAMN04487988_10767</name>
</gene>
<keyword evidence="6" id="KW-0560">Oxidoreductase</keyword>
<dbReference type="SUPFAM" id="SSF46626">
    <property type="entry name" value="Cytochrome c"/>
    <property type="match status" value="1"/>
</dbReference>
<dbReference type="InterPro" id="IPR011047">
    <property type="entry name" value="Quinoprotein_ADH-like_sf"/>
</dbReference>
<dbReference type="OrthoDB" id="9794322at2"/>
<dbReference type="InterPro" id="IPR002372">
    <property type="entry name" value="PQQ_rpt_dom"/>
</dbReference>
<organism evidence="10 11">
    <name type="scientific">Algoriphagus hitonicola</name>
    <dbReference type="NCBI Taxonomy" id="435880"/>
    <lineage>
        <taxon>Bacteria</taxon>
        <taxon>Pseudomonadati</taxon>
        <taxon>Bacteroidota</taxon>
        <taxon>Cytophagia</taxon>
        <taxon>Cytophagales</taxon>
        <taxon>Cyclobacteriaceae</taxon>
        <taxon>Algoriphagus</taxon>
    </lineage>
</organism>
<dbReference type="InterPro" id="IPR036909">
    <property type="entry name" value="Cyt_c-like_dom_sf"/>
</dbReference>
<evidence type="ECO:0000256" key="8">
    <source>
        <dbReference type="PROSITE-ProRule" id="PRU00433"/>
    </source>
</evidence>
<reference evidence="11" key="1">
    <citation type="submission" date="2016-10" db="EMBL/GenBank/DDBJ databases">
        <authorList>
            <person name="Varghese N."/>
            <person name="Submissions S."/>
        </authorList>
    </citation>
    <scope>NUCLEOTIDE SEQUENCE [LARGE SCALE GENOMIC DNA]</scope>
    <source>
        <strain evidence="11">DSM 19315</strain>
    </source>
</reference>